<dbReference type="SUPFAM" id="SSF47413">
    <property type="entry name" value="lambda repressor-like DNA-binding domains"/>
    <property type="match status" value="1"/>
</dbReference>
<dbReference type="Proteomes" id="UP001183246">
    <property type="component" value="Unassembled WGS sequence"/>
</dbReference>
<dbReference type="Gene3D" id="3.40.50.2300">
    <property type="match status" value="1"/>
</dbReference>
<organism evidence="5 6">
    <name type="scientific">Streptomyces litchfieldiae</name>
    <dbReference type="NCBI Taxonomy" id="3075543"/>
    <lineage>
        <taxon>Bacteria</taxon>
        <taxon>Bacillati</taxon>
        <taxon>Actinomycetota</taxon>
        <taxon>Actinomycetes</taxon>
        <taxon>Kitasatosporales</taxon>
        <taxon>Streptomycetaceae</taxon>
        <taxon>Streptomyces</taxon>
    </lineage>
</organism>
<dbReference type="SMART" id="SM00354">
    <property type="entry name" value="HTH_LACI"/>
    <property type="match status" value="1"/>
</dbReference>
<keyword evidence="6" id="KW-1185">Reference proteome</keyword>
<protein>
    <submittedName>
        <fullName evidence="5">LacI family DNA-binding transcriptional regulator</fullName>
    </submittedName>
</protein>
<comment type="caution">
    <text evidence="5">The sequence shown here is derived from an EMBL/GenBank/DDBJ whole genome shotgun (WGS) entry which is preliminary data.</text>
</comment>
<gene>
    <name evidence="5" type="ORF">RM590_27660</name>
</gene>
<name>A0ABU2MYI0_9ACTN</name>
<reference evidence="6" key="1">
    <citation type="submission" date="2023-07" db="EMBL/GenBank/DDBJ databases">
        <title>30 novel species of actinomycetes from the DSMZ collection.</title>
        <authorList>
            <person name="Nouioui I."/>
        </authorList>
    </citation>
    <scope>NUCLEOTIDE SEQUENCE [LARGE SCALE GENOMIC DNA]</scope>
    <source>
        <strain evidence="6">DSM 44938</strain>
    </source>
</reference>
<dbReference type="PANTHER" id="PTHR30146">
    <property type="entry name" value="LACI-RELATED TRANSCRIPTIONAL REPRESSOR"/>
    <property type="match status" value="1"/>
</dbReference>
<sequence>MDDTKQAEGAGRRRITQADVAQHAGVSTGIVSSVINGRDYGTIGFGERTRDPVWRSVRELGYVPNIAARSLARGGNRLIGVFTPGPLLRPGANDGGGAFLTGIEEEAGRAGYHLLLFTGPAPAAGRRSVYSGGVNTLQLADGSVLIGADTFPGDMARLAAESYPFLLVGERDAPGARGPPPSPTW</sequence>
<keyword evidence="3" id="KW-0804">Transcription</keyword>
<evidence type="ECO:0000256" key="2">
    <source>
        <dbReference type="ARBA" id="ARBA00023125"/>
    </source>
</evidence>
<evidence type="ECO:0000313" key="5">
    <source>
        <dbReference type="EMBL" id="MDT0346333.1"/>
    </source>
</evidence>
<dbReference type="PROSITE" id="PS50932">
    <property type="entry name" value="HTH_LACI_2"/>
    <property type="match status" value="1"/>
</dbReference>
<dbReference type="InterPro" id="IPR000843">
    <property type="entry name" value="HTH_LacI"/>
</dbReference>
<accession>A0ABU2MYI0</accession>
<keyword evidence="1" id="KW-0805">Transcription regulation</keyword>
<dbReference type="GO" id="GO:0003677">
    <property type="term" value="F:DNA binding"/>
    <property type="evidence" value="ECO:0007669"/>
    <property type="project" value="UniProtKB-KW"/>
</dbReference>
<dbReference type="PANTHER" id="PTHR30146:SF148">
    <property type="entry name" value="HTH-TYPE TRANSCRIPTIONAL REPRESSOR PURR-RELATED"/>
    <property type="match status" value="1"/>
</dbReference>
<dbReference type="Gene3D" id="1.10.260.40">
    <property type="entry name" value="lambda repressor-like DNA-binding domains"/>
    <property type="match status" value="1"/>
</dbReference>
<keyword evidence="2 5" id="KW-0238">DNA-binding</keyword>
<feature type="domain" description="HTH lacI-type" evidence="4">
    <location>
        <begin position="15"/>
        <end position="73"/>
    </location>
</feature>
<dbReference type="InterPro" id="IPR010982">
    <property type="entry name" value="Lambda_DNA-bd_dom_sf"/>
</dbReference>
<dbReference type="EMBL" id="JAVREL010000020">
    <property type="protein sequence ID" value="MDT0346333.1"/>
    <property type="molecule type" value="Genomic_DNA"/>
</dbReference>
<evidence type="ECO:0000313" key="6">
    <source>
        <dbReference type="Proteomes" id="UP001183246"/>
    </source>
</evidence>
<evidence type="ECO:0000259" key="4">
    <source>
        <dbReference type="PROSITE" id="PS50932"/>
    </source>
</evidence>
<evidence type="ECO:0000256" key="1">
    <source>
        <dbReference type="ARBA" id="ARBA00023015"/>
    </source>
</evidence>
<dbReference type="RefSeq" id="WP_311707460.1">
    <property type="nucleotide sequence ID" value="NZ_JAVREL010000020.1"/>
</dbReference>
<proteinExistence type="predicted"/>
<dbReference type="Pfam" id="PF00356">
    <property type="entry name" value="LacI"/>
    <property type="match status" value="1"/>
</dbReference>
<evidence type="ECO:0000256" key="3">
    <source>
        <dbReference type="ARBA" id="ARBA00023163"/>
    </source>
</evidence>
<dbReference type="CDD" id="cd01392">
    <property type="entry name" value="HTH_LacI"/>
    <property type="match status" value="1"/>
</dbReference>